<feature type="transmembrane region" description="Helical" evidence="8">
    <location>
        <begin position="214"/>
        <end position="240"/>
    </location>
</feature>
<evidence type="ECO:0000256" key="1">
    <source>
        <dbReference type="ARBA" id="ARBA00004127"/>
    </source>
</evidence>
<dbReference type="PANTHER" id="PTHR31611:SF0">
    <property type="entry name" value="HIGH-AFFINITY NICKEL TRANSPORT PROTEIN NIC1"/>
    <property type="match status" value="1"/>
</dbReference>
<dbReference type="InterPro" id="IPR004688">
    <property type="entry name" value="Ni/Co_transpt"/>
</dbReference>
<accession>A0A7S9ILP2</accession>
<feature type="transmembrane region" description="Helical" evidence="8">
    <location>
        <begin position="152"/>
        <end position="176"/>
    </location>
</feature>
<keyword evidence="4" id="KW-0533">Nickel</keyword>
<dbReference type="Proteomes" id="UP000594632">
    <property type="component" value="Chromosome"/>
</dbReference>
<evidence type="ECO:0000256" key="8">
    <source>
        <dbReference type="RuleBase" id="RU362101"/>
    </source>
</evidence>
<reference evidence="9 10" key="1">
    <citation type="journal article" date="2020" name="Nat. Commun.">
        <title>The structures of two archaeal type IV pili illuminate evolutionary relationships.</title>
        <authorList>
            <person name="Wang F."/>
            <person name="Baquero D.P."/>
            <person name="Su Z."/>
            <person name="Beltran L.C."/>
            <person name="Prangishvili D."/>
            <person name="Krupovic M."/>
            <person name="Egelman E.H."/>
        </authorList>
    </citation>
    <scope>NUCLEOTIDE SEQUENCE [LARGE SCALE GENOMIC DNA]</scope>
    <source>
        <strain evidence="9 10">POZ149</strain>
    </source>
</reference>
<evidence type="ECO:0000256" key="6">
    <source>
        <dbReference type="ARBA" id="ARBA00022989"/>
    </source>
</evidence>
<name>A0A7S9ILP2_SACSO</name>
<feature type="transmembrane region" description="Helical" evidence="8">
    <location>
        <begin position="62"/>
        <end position="80"/>
    </location>
</feature>
<dbReference type="EMBL" id="CP050869">
    <property type="protein sequence ID" value="QPG51345.1"/>
    <property type="molecule type" value="Genomic_DNA"/>
</dbReference>
<evidence type="ECO:0000256" key="5">
    <source>
        <dbReference type="ARBA" id="ARBA00022692"/>
    </source>
</evidence>
<dbReference type="NCBIfam" id="TIGR00802">
    <property type="entry name" value="nico"/>
    <property type="match status" value="1"/>
</dbReference>
<organism evidence="9 10">
    <name type="scientific">Saccharolobus solfataricus</name>
    <name type="common">Sulfolobus solfataricus</name>
    <dbReference type="NCBI Taxonomy" id="2287"/>
    <lineage>
        <taxon>Archaea</taxon>
        <taxon>Thermoproteota</taxon>
        <taxon>Thermoprotei</taxon>
        <taxon>Sulfolobales</taxon>
        <taxon>Sulfolobaceae</taxon>
        <taxon>Saccharolobus</taxon>
    </lineage>
</organism>
<evidence type="ECO:0000256" key="2">
    <source>
        <dbReference type="ARBA" id="ARBA00010892"/>
    </source>
</evidence>
<feature type="transmembrane region" description="Helical" evidence="8">
    <location>
        <begin position="246"/>
        <end position="267"/>
    </location>
</feature>
<dbReference type="GO" id="GO:0005886">
    <property type="term" value="C:plasma membrane"/>
    <property type="evidence" value="ECO:0007669"/>
    <property type="project" value="UniProtKB-SubCell"/>
</dbReference>
<sequence>MLDSLSIYTMRDNSKKISQTIGYKNLILLFLFYVINVTLTAFLFIFLYALPQKELTIKTDDGELVGTFITLGVLSFTFGLRHAVDADHLAAIDNVTRKMLQEDKNPIFVGTFFSLGHSTVVILLSIAIMISSKLVVTSLPSLENTGSIIETLISGGFLYLLGILNLIVLYEIYSLYKQKKHDKQKLEEILQKRGFMNRYFGKLFKMISKQWQMYIVGFLFGLGFDTATEVAILSISAILASTYIHIPIYTILIFPVIFSLGMSLVDTADGLFMRFAYGWAFLSPLRKLWYNLTMTLISVLIAFGIGTIELLGLLQAEFRLTGLFWDQIAAINNIYWESIGYYVILTFAATWIASSIIYKIKKLE</sequence>
<feature type="transmembrane region" description="Helical" evidence="8">
    <location>
        <begin position="26"/>
        <end position="50"/>
    </location>
</feature>
<evidence type="ECO:0000313" key="10">
    <source>
        <dbReference type="Proteomes" id="UP000594632"/>
    </source>
</evidence>
<feature type="transmembrane region" description="Helical" evidence="8">
    <location>
        <begin position="288"/>
        <end position="314"/>
    </location>
</feature>
<feature type="transmembrane region" description="Helical" evidence="8">
    <location>
        <begin position="107"/>
        <end position="132"/>
    </location>
</feature>
<keyword evidence="7 8" id="KW-0472">Membrane</keyword>
<comment type="similarity">
    <text evidence="2 8">Belongs to the NiCoT transporter (TC 2.A.52) family.</text>
</comment>
<keyword evidence="3 8" id="KW-0813">Transport</keyword>
<feature type="transmembrane region" description="Helical" evidence="8">
    <location>
        <begin position="334"/>
        <end position="358"/>
    </location>
</feature>
<dbReference type="AlphaFoldDB" id="A0A7S9ILP2"/>
<dbReference type="GO" id="GO:0015099">
    <property type="term" value="F:nickel cation transmembrane transporter activity"/>
    <property type="evidence" value="ECO:0007669"/>
    <property type="project" value="UniProtKB-UniRule"/>
</dbReference>
<proteinExistence type="inferred from homology"/>
<comment type="subcellular location">
    <subcellularLocation>
        <location evidence="8">Cell membrane</location>
        <topology evidence="8">Multi-pass membrane protein</topology>
    </subcellularLocation>
    <subcellularLocation>
        <location evidence="1">Endomembrane system</location>
        <topology evidence="1">Multi-pass membrane protein</topology>
    </subcellularLocation>
</comment>
<gene>
    <name evidence="9" type="ORF">HFC64_16415</name>
</gene>
<dbReference type="PANTHER" id="PTHR31611">
    <property type="entry name" value="HIGH-AFFINITY NICKEL TRANSPORT PROTEIN NIC1"/>
    <property type="match status" value="1"/>
</dbReference>
<evidence type="ECO:0000256" key="3">
    <source>
        <dbReference type="ARBA" id="ARBA00022448"/>
    </source>
</evidence>
<keyword evidence="5 8" id="KW-0812">Transmembrane</keyword>
<dbReference type="GO" id="GO:0012505">
    <property type="term" value="C:endomembrane system"/>
    <property type="evidence" value="ECO:0007669"/>
    <property type="project" value="UniProtKB-SubCell"/>
</dbReference>
<protein>
    <recommendedName>
        <fullName evidence="8">Nickel/cobalt efflux system</fullName>
    </recommendedName>
</protein>
<dbReference type="InterPro" id="IPR011541">
    <property type="entry name" value="Ni/Co_transpt_high_affinity"/>
</dbReference>
<evidence type="ECO:0000256" key="4">
    <source>
        <dbReference type="ARBA" id="ARBA00022596"/>
    </source>
</evidence>
<dbReference type="Pfam" id="PF03824">
    <property type="entry name" value="NicO"/>
    <property type="match status" value="1"/>
</dbReference>
<evidence type="ECO:0000256" key="7">
    <source>
        <dbReference type="ARBA" id="ARBA00023136"/>
    </source>
</evidence>
<evidence type="ECO:0000313" key="9">
    <source>
        <dbReference type="EMBL" id="QPG51345.1"/>
    </source>
</evidence>
<keyword evidence="6 8" id="KW-1133">Transmembrane helix</keyword>